<gene>
    <name evidence="3" type="ORF">CIB87_16825</name>
</gene>
<feature type="domain" description="Glycosyltransferase family 28 N-terminal" evidence="1">
    <location>
        <begin position="3"/>
        <end position="65"/>
    </location>
</feature>
<dbReference type="Pfam" id="PF03033">
    <property type="entry name" value="Glyco_transf_28"/>
    <property type="match status" value="1"/>
</dbReference>
<feature type="domain" description="Erythromycin biosynthesis protein CIII-like C-terminal" evidence="2">
    <location>
        <begin position="313"/>
        <end position="399"/>
    </location>
</feature>
<dbReference type="InterPro" id="IPR004276">
    <property type="entry name" value="GlycoTrans_28_N"/>
</dbReference>
<dbReference type="RefSeq" id="WP_114896306.1">
    <property type="nucleotide sequence ID" value="NZ_CP022674.1"/>
</dbReference>
<dbReference type="GO" id="GO:0008194">
    <property type="term" value="F:UDP-glycosyltransferase activity"/>
    <property type="evidence" value="ECO:0007669"/>
    <property type="project" value="InterPro"/>
</dbReference>
<dbReference type="AlphaFoldDB" id="A0AA86I2F8"/>
<evidence type="ECO:0000313" key="3">
    <source>
        <dbReference type="EMBL" id="AXI30604.1"/>
    </source>
</evidence>
<dbReference type="Pfam" id="PF06722">
    <property type="entry name" value="EryCIII-like_C"/>
    <property type="match status" value="1"/>
</dbReference>
<protein>
    <submittedName>
        <fullName evidence="3">Sterol 3-beta-glucosyltransferase</fullName>
    </submittedName>
</protein>
<proteinExistence type="predicted"/>
<dbReference type="Gene3D" id="3.40.50.2000">
    <property type="entry name" value="Glycogen Phosphorylase B"/>
    <property type="match status" value="2"/>
</dbReference>
<dbReference type="CDD" id="cd03784">
    <property type="entry name" value="GT1_Gtf-like"/>
    <property type="match status" value="1"/>
</dbReference>
<evidence type="ECO:0000259" key="1">
    <source>
        <dbReference type="Pfam" id="PF03033"/>
    </source>
</evidence>
<dbReference type="PANTHER" id="PTHR48050:SF13">
    <property type="entry name" value="STEROL 3-BETA-GLUCOSYLTRANSFERASE UGT80A2"/>
    <property type="match status" value="1"/>
</dbReference>
<dbReference type="FunFam" id="3.40.50.2000:FF:000009">
    <property type="entry name" value="Sterol 3-beta-glucosyltransferase UGT80A2"/>
    <property type="match status" value="1"/>
</dbReference>
<dbReference type="GO" id="GO:0016758">
    <property type="term" value="F:hexosyltransferase activity"/>
    <property type="evidence" value="ECO:0007669"/>
    <property type="project" value="InterPro"/>
</dbReference>
<accession>A0AA86I2F8</accession>
<organism evidence="3 4">
    <name type="scientific">Priestia megaterium</name>
    <name type="common">Bacillus megaterium</name>
    <dbReference type="NCBI Taxonomy" id="1404"/>
    <lineage>
        <taxon>Bacteria</taxon>
        <taxon>Bacillati</taxon>
        <taxon>Bacillota</taxon>
        <taxon>Bacilli</taxon>
        <taxon>Bacillales</taxon>
        <taxon>Bacillaceae</taxon>
        <taxon>Priestia</taxon>
    </lineage>
</organism>
<sequence>MKVTILTLGTRGDVQPYIALAREMIKNGHEVVICTGATFQRFIEENKVSFHPAATDLMAIMESEEGRDILNGKRFSPIKIMKYSKEKIAPSYRKSMDDFYQASQGADLIIYHPKALGAVDIALYYHIPCICLPPVPIMYPITEFPNFSLSSKQSFGPTLNRLSYKIVKFSEYPFMKEINDFREQTLKFAKRKAGLYTYDVNGAPIPMIYPISPFLFKEVESWKGSVCLPGFFFLDVEEEVLPNEIENFLEKGKKPIVVSFSSMPLKSPSIFKQKLVQALKETNNRAIVLTGTSGMKFNQQENILAVKGASHRLLFKRAKGIIHHGGVGTMSEALLSGVPQIIIPFTVDQPFWANLLYKKGYSLKPLQEKNLQVFELVQALEQVENKEYIENAQQIKSIIQSENGVYQAVKHIESVVHKLRDK</sequence>
<dbReference type="GO" id="GO:0033072">
    <property type="term" value="P:vancomycin biosynthetic process"/>
    <property type="evidence" value="ECO:0007669"/>
    <property type="project" value="UniProtKB-ARBA"/>
</dbReference>
<evidence type="ECO:0000313" key="4">
    <source>
        <dbReference type="Proteomes" id="UP000253834"/>
    </source>
</evidence>
<reference evidence="3 4" key="1">
    <citation type="submission" date="2017-07" db="EMBL/GenBank/DDBJ databases">
        <title>Isolation and development of strain Bacillus megaterium SR7 for enhanced growth and metabolite production under supercritical carbon dioxide.</title>
        <authorList>
            <person name="Freedman A.J.E."/>
            <person name="Peet K.C."/>
            <person name="Boock J.T."/>
            <person name="Penn K."/>
            <person name="Prather K.L.J."/>
            <person name="Thompson J.R."/>
        </authorList>
    </citation>
    <scope>NUCLEOTIDE SEQUENCE [LARGE SCALE GENOMIC DNA]</scope>
    <source>
        <strain evidence="3 4">SR7</strain>
    </source>
</reference>
<evidence type="ECO:0000259" key="2">
    <source>
        <dbReference type="Pfam" id="PF06722"/>
    </source>
</evidence>
<dbReference type="EMBL" id="CP022674">
    <property type="protein sequence ID" value="AXI30604.1"/>
    <property type="molecule type" value="Genomic_DNA"/>
</dbReference>
<dbReference type="InterPro" id="IPR010610">
    <property type="entry name" value="EryCIII-like_C"/>
</dbReference>
<dbReference type="PANTHER" id="PTHR48050">
    <property type="entry name" value="STEROL 3-BETA-GLUCOSYLTRANSFERASE"/>
    <property type="match status" value="1"/>
</dbReference>
<dbReference type="Proteomes" id="UP000253834">
    <property type="component" value="Chromosome"/>
</dbReference>
<dbReference type="GO" id="GO:0005975">
    <property type="term" value="P:carbohydrate metabolic process"/>
    <property type="evidence" value="ECO:0007669"/>
    <property type="project" value="InterPro"/>
</dbReference>
<dbReference type="SUPFAM" id="SSF53756">
    <property type="entry name" value="UDP-Glycosyltransferase/glycogen phosphorylase"/>
    <property type="match status" value="1"/>
</dbReference>
<dbReference type="InterPro" id="IPR002213">
    <property type="entry name" value="UDP_glucos_trans"/>
</dbReference>
<name>A0AA86I2F8_PRIMG</name>
<dbReference type="InterPro" id="IPR050426">
    <property type="entry name" value="Glycosyltransferase_28"/>
</dbReference>